<gene>
    <name evidence="13" type="ORF">GUJ93_ZPchr0002g24133</name>
</gene>
<dbReference type="PANTHER" id="PTHR47955">
    <property type="entry name" value="CYTOCHROME P450 FAMILY 71 PROTEIN"/>
    <property type="match status" value="1"/>
</dbReference>
<comment type="subcellular location">
    <subcellularLocation>
        <location evidence="2">Membrane</location>
        <topology evidence="2">Single-pass membrane protein</topology>
    </subcellularLocation>
</comment>
<dbReference type="Proteomes" id="UP000729402">
    <property type="component" value="Unassembled WGS sequence"/>
</dbReference>
<evidence type="ECO:0000256" key="5">
    <source>
        <dbReference type="ARBA" id="ARBA00022692"/>
    </source>
</evidence>
<evidence type="ECO:0000256" key="1">
    <source>
        <dbReference type="ARBA" id="ARBA00001971"/>
    </source>
</evidence>
<dbReference type="InterPro" id="IPR017972">
    <property type="entry name" value="Cyt_P450_CS"/>
</dbReference>
<evidence type="ECO:0000256" key="11">
    <source>
        <dbReference type="RuleBase" id="RU000461"/>
    </source>
</evidence>
<comment type="cofactor">
    <cofactor evidence="1">
        <name>heme</name>
        <dbReference type="ChEBI" id="CHEBI:30413"/>
    </cofactor>
</comment>
<proteinExistence type="inferred from homology"/>
<evidence type="ECO:0000313" key="13">
    <source>
        <dbReference type="EMBL" id="KAG8058310.1"/>
    </source>
</evidence>
<keyword evidence="5" id="KW-0812">Transmembrane</keyword>
<evidence type="ECO:0000256" key="8">
    <source>
        <dbReference type="ARBA" id="ARBA00023002"/>
    </source>
</evidence>
<organism evidence="13 14">
    <name type="scientific">Zizania palustris</name>
    <name type="common">Northern wild rice</name>
    <dbReference type="NCBI Taxonomy" id="103762"/>
    <lineage>
        <taxon>Eukaryota</taxon>
        <taxon>Viridiplantae</taxon>
        <taxon>Streptophyta</taxon>
        <taxon>Embryophyta</taxon>
        <taxon>Tracheophyta</taxon>
        <taxon>Spermatophyta</taxon>
        <taxon>Magnoliopsida</taxon>
        <taxon>Liliopsida</taxon>
        <taxon>Poales</taxon>
        <taxon>Poaceae</taxon>
        <taxon>BOP clade</taxon>
        <taxon>Oryzoideae</taxon>
        <taxon>Oryzeae</taxon>
        <taxon>Zizaniinae</taxon>
        <taxon>Zizania</taxon>
    </lineage>
</organism>
<reference evidence="13" key="1">
    <citation type="journal article" date="2021" name="bioRxiv">
        <title>Whole Genome Assembly and Annotation of Northern Wild Rice, Zizania palustris L., Supports a Whole Genome Duplication in the Zizania Genus.</title>
        <authorList>
            <person name="Haas M."/>
            <person name="Kono T."/>
            <person name="Macchietto M."/>
            <person name="Millas R."/>
            <person name="McGilp L."/>
            <person name="Shao M."/>
            <person name="Duquette J."/>
            <person name="Hirsch C.N."/>
            <person name="Kimball J."/>
        </authorList>
    </citation>
    <scope>NUCLEOTIDE SEQUENCE</scope>
    <source>
        <tissue evidence="13">Fresh leaf tissue</tissue>
    </source>
</reference>
<dbReference type="GO" id="GO:0016102">
    <property type="term" value="P:diterpenoid biosynthetic process"/>
    <property type="evidence" value="ECO:0007669"/>
    <property type="project" value="UniProtKB-ARBA"/>
</dbReference>
<evidence type="ECO:0008006" key="15">
    <source>
        <dbReference type="Google" id="ProtNLM"/>
    </source>
</evidence>
<evidence type="ECO:0000256" key="4">
    <source>
        <dbReference type="ARBA" id="ARBA00022617"/>
    </source>
</evidence>
<evidence type="ECO:0000256" key="7">
    <source>
        <dbReference type="ARBA" id="ARBA00022989"/>
    </source>
</evidence>
<keyword evidence="4 11" id="KW-0349">Heme</keyword>
<dbReference type="GO" id="GO:0016705">
    <property type="term" value="F:oxidoreductase activity, acting on paired donors, with incorporation or reduction of molecular oxygen"/>
    <property type="evidence" value="ECO:0007669"/>
    <property type="project" value="InterPro"/>
</dbReference>
<keyword evidence="10 11" id="KW-0503">Monooxygenase</keyword>
<name>A0A8J5RFD0_ZIZPA</name>
<dbReference type="GO" id="GO:0020037">
    <property type="term" value="F:heme binding"/>
    <property type="evidence" value="ECO:0007669"/>
    <property type="project" value="InterPro"/>
</dbReference>
<dbReference type="GO" id="GO:0016020">
    <property type="term" value="C:membrane"/>
    <property type="evidence" value="ECO:0007669"/>
    <property type="project" value="UniProtKB-SubCell"/>
</dbReference>
<evidence type="ECO:0000256" key="9">
    <source>
        <dbReference type="ARBA" id="ARBA00023004"/>
    </source>
</evidence>
<keyword evidence="9 11" id="KW-0408">Iron</keyword>
<dbReference type="Pfam" id="PF00067">
    <property type="entry name" value="p450"/>
    <property type="match status" value="1"/>
</dbReference>
<dbReference type="GO" id="GO:0005506">
    <property type="term" value="F:iron ion binding"/>
    <property type="evidence" value="ECO:0007669"/>
    <property type="project" value="InterPro"/>
</dbReference>
<keyword evidence="6 11" id="KW-0479">Metal-binding</keyword>
<comment type="similarity">
    <text evidence="3 11">Belongs to the cytochrome P450 family.</text>
</comment>
<dbReference type="FunFam" id="1.10.630.10:FF:000008">
    <property type="entry name" value="Cytochrome P450 71D8"/>
    <property type="match status" value="1"/>
</dbReference>
<dbReference type="CDD" id="cd11072">
    <property type="entry name" value="CYP71-like"/>
    <property type="match status" value="1"/>
</dbReference>
<feature type="chain" id="PRO_5035194906" description="Cytochrome P450" evidence="12">
    <location>
        <begin position="29"/>
        <end position="522"/>
    </location>
</feature>
<keyword evidence="7" id="KW-0472">Membrane</keyword>
<keyword evidence="12" id="KW-0732">Signal</keyword>
<evidence type="ECO:0000256" key="10">
    <source>
        <dbReference type="ARBA" id="ARBA00023033"/>
    </source>
</evidence>
<evidence type="ECO:0000256" key="2">
    <source>
        <dbReference type="ARBA" id="ARBA00004167"/>
    </source>
</evidence>
<keyword evidence="8 11" id="KW-0560">Oxidoreductase</keyword>
<protein>
    <recommendedName>
        <fullName evidence="15">Cytochrome P450</fullName>
    </recommendedName>
</protein>
<evidence type="ECO:0000256" key="3">
    <source>
        <dbReference type="ARBA" id="ARBA00010617"/>
    </source>
</evidence>
<feature type="signal peptide" evidence="12">
    <location>
        <begin position="1"/>
        <end position="28"/>
    </location>
</feature>
<evidence type="ECO:0000313" key="14">
    <source>
        <dbReference type="Proteomes" id="UP000729402"/>
    </source>
</evidence>
<dbReference type="InterPro" id="IPR001128">
    <property type="entry name" value="Cyt_P450"/>
</dbReference>
<evidence type="ECO:0000256" key="12">
    <source>
        <dbReference type="SAM" id="SignalP"/>
    </source>
</evidence>
<sequence length="522" mass="58024">MDHVFACCVLPAVFAILLLLRLLPLKLAKSGGGGDGLRLPPGPWRLPVVGSLHHMMGKRLAHRAMADLARRLDAPLMYLKLGEVPVVVASSPAAAREIMRTHDLAFAGRSLSPTARRMRPGGDGLVFSPYGPLWRQLRKIVVVELLSARRVRSFHGVREEEVGRLVHALAASSSSPHGETVNISERITELVSDSSVRAMIGDRFDRRDEFLEEEAKQSNLLSVFSLDNLFPSSRLASAIGGTVRRAEANRRKLYELMDCAIRQHEERRAATVDGAGGGMEDEKGQDILDELLTIQKDGGLESPITLEQIRAIMLDLFTAGTETSANTLQWAMSELVKNPRVMKKAQAELRDTLREKKPAVTEDDLCDLKYLKLVVMETLRLHPVAPLLLPRECLEPCKVMGYDIARGTTVLVNVWSINRDPRYWGDDAEEFVPERFESGAVNFKGMDFEFIPFGSGRRMCPGVAFAEASMELPLAALLYHFDWELPHGTTASELDMAEQMGLTSRRKNDLHLHPILRVNPTA</sequence>
<dbReference type="GO" id="GO:0004497">
    <property type="term" value="F:monooxygenase activity"/>
    <property type="evidence" value="ECO:0007669"/>
    <property type="project" value="UniProtKB-KW"/>
</dbReference>
<keyword evidence="7" id="KW-1133">Transmembrane helix</keyword>
<evidence type="ECO:0000256" key="6">
    <source>
        <dbReference type="ARBA" id="ARBA00022723"/>
    </source>
</evidence>
<dbReference type="PROSITE" id="PS00086">
    <property type="entry name" value="CYTOCHROME_P450"/>
    <property type="match status" value="1"/>
</dbReference>
<reference evidence="13" key="2">
    <citation type="submission" date="2021-02" db="EMBL/GenBank/DDBJ databases">
        <authorList>
            <person name="Kimball J.A."/>
            <person name="Haas M.W."/>
            <person name="Macchietto M."/>
            <person name="Kono T."/>
            <person name="Duquette J."/>
            <person name="Shao M."/>
        </authorList>
    </citation>
    <scope>NUCLEOTIDE SEQUENCE</scope>
    <source>
        <tissue evidence="13">Fresh leaf tissue</tissue>
    </source>
</reference>
<dbReference type="EMBL" id="JAAALK010000287">
    <property type="protein sequence ID" value="KAG8058310.1"/>
    <property type="molecule type" value="Genomic_DNA"/>
</dbReference>
<dbReference type="OrthoDB" id="675322at2759"/>
<keyword evidence="14" id="KW-1185">Reference proteome</keyword>
<comment type="caution">
    <text evidence="13">The sequence shown here is derived from an EMBL/GenBank/DDBJ whole genome shotgun (WGS) entry which is preliminary data.</text>
</comment>
<dbReference type="AlphaFoldDB" id="A0A8J5RFD0"/>
<accession>A0A8J5RFD0</accession>
<dbReference type="PANTHER" id="PTHR47955:SF21">
    <property type="entry name" value="OS06G0642300 PROTEIN"/>
    <property type="match status" value="1"/>
</dbReference>